<dbReference type="InterPro" id="IPR003583">
    <property type="entry name" value="Hlx-hairpin-Hlx_DNA-bd_motif"/>
</dbReference>
<keyword evidence="7 9" id="KW-0233">DNA recombination</keyword>
<comment type="function">
    <text evidence="8 9 10">Involved in DNA repair and in homologous recombination. Binds and assemble on single-stranded DNA to form a nucleoprotein filament. Hydrolyzes ATP in a ssDNA-dependent manner and promotes DNA strand exchange between homologous DNA molecules.</text>
</comment>
<evidence type="ECO:0000259" key="12">
    <source>
        <dbReference type="PROSITE" id="PS50163"/>
    </source>
</evidence>
<dbReference type="OrthoDB" id="31129at2157"/>
<dbReference type="PROSITE" id="PS50163">
    <property type="entry name" value="RECA_3"/>
    <property type="match status" value="1"/>
</dbReference>
<evidence type="ECO:0000259" key="11">
    <source>
        <dbReference type="PROSITE" id="PS50162"/>
    </source>
</evidence>
<dbReference type="InterPro" id="IPR013632">
    <property type="entry name" value="Rad51_C"/>
</dbReference>
<sequence>MSELSQQEKLEDLPGVGPATADKLMENEFDSLEAIAVSSPSELSAKVDIGEKTAINIIDAARKEADIGGFETGNKLLEKRANIGKITTMADDFDRLLGGGIETQTITEMYGEYGSGKTQIAHQLAVAVQLPKEKGGLNSNAIYIDTENSFRPERIKQMARSLELDEDEVLDKIYVARAYNSNHQMLLSEKARELAKKIKEEGEKIKLLIIDSLTSHFRAEYVGRGSLAERQQKLNKHLHEVIKFTDLFNAAALVTNQVQSNPDAFFGDPTRPVGGNILGHMATYRLYLRKSKGDKRIARLVDSPCMPEGESVFTIGEEGIRDA</sequence>
<gene>
    <name evidence="9" type="primary">radA</name>
    <name evidence="13" type="ORF">AMET1_0906</name>
</gene>
<evidence type="ECO:0000256" key="6">
    <source>
        <dbReference type="ARBA" id="ARBA00023125"/>
    </source>
</evidence>
<dbReference type="GO" id="GO:0006281">
    <property type="term" value="P:DNA repair"/>
    <property type="evidence" value="ECO:0007669"/>
    <property type="project" value="UniProtKB-UniRule"/>
</dbReference>
<protein>
    <recommendedName>
        <fullName evidence="2 9">DNA repair and recombination protein RadA</fullName>
    </recommendedName>
</protein>
<dbReference type="Gene3D" id="3.40.50.300">
    <property type="entry name" value="P-loop containing nucleotide triphosphate hydrolases"/>
    <property type="match status" value="1"/>
</dbReference>
<dbReference type="InterPro" id="IPR010995">
    <property type="entry name" value="DNA_repair_Rad51/TF_NusA_a-hlx"/>
</dbReference>
<dbReference type="InterPro" id="IPR020588">
    <property type="entry name" value="RecA_ATP-bd"/>
</dbReference>
<keyword evidence="6 9" id="KW-0238">DNA-binding</keyword>
<dbReference type="PROSITE" id="PS50162">
    <property type="entry name" value="RECA_2"/>
    <property type="match status" value="1"/>
</dbReference>
<dbReference type="Pfam" id="PF08423">
    <property type="entry name" value="Rad51"/>
    <property type="match status" value="1"/>
</dbReference>
<dbReference type="InterPro" id="IPR011938">
    <property type="entry name" value="DNA_recomb/repair_RadA"/>
</dbReference>
<feature type="domain" description="RecA family profile 2" evidence="12">
    <location>
        <begin position="263"/>
        <end position="323"/>
    </location>
</feature>
<evidence type="ECO:0000313" key="13">
    <source>
        <dbReference type="EMBL" id="OUJ19252.1"/>
    </source>
</evidence>
<feature type="domain" description="RecA family profile 1" evidence="11">
    <location>
        <begin position="82"/>
        <end position="258"/>
    </location>
</feature>
<keyword evidence="3 9" id="KW-0547">Nucleotide-binding</keyword>
<reference evidence="13 14" key="1">
    <citation type="submission" date="2016-12" db="EMBL/GenBank/DDBJ databases">
        <title>Discovery of methanogenic haloarchaea.</title>
        <authorList>
            <person name="Sorokin D.Y."/>
            <person name="Makarova K.S."/>
            <person name="Abbas B."/>
            <person name="Ferrer M."/>
            <person name="Golyshin P.N."/>
        </authorList>
    </citation>
    <scope>NUCLEOTIDE SEQUENCE [LARGE SCALE GENOMIC DNA]</scope>
    <source>
        <strain evidence="13">AMET1</strain>
    </source>
</reference>
<proteinExistence type="inferred from homology"/>
<evidence type="ECO:0000256" key="8">
    <source>
        <dbReference type="ARBA" id="ARBA00025684"/>
    </source>
</evidence>
<dbReference type="SMART" id="SM00382">
    <property type="entry name" value="AAA"/>
    <property type="match status" value="1"/>
</dbReference>
<dbReference type="InterPro" id="IPR003593">
    <property type="entry name" value="AAA+_ATPase"/>
</dbReference>
<dbReference type="NCBIfam" id="TIGR02236">
    <property type="entry name" value="recomb_radA"/>
    <property type="match status" value="1"/>
</dbReference>
<dbReference type="CDD" id="cd19515">
    <property type="entry name" value="archRadA"/>
    <property type="match status" value="1"/>
</dbReference>
<dbReference type="EMBL" id="MRZU01000003">
    <property type="protein sequence ID" value="OUJ19252.1"/>
    <property type="molecule type" value="Genomic_DNA"/>
</dbReference>
<dbReference type="RefSeq" id="WP_086637277.1">
    <property type="nucleotide sequence ID" value="NZ_MRZU01000003.1"/>
</dbReference>
<evidence type="ECO:0000313" key="14">
    <source>
        <dbReference type="Proteomes" id="UP000195137"/>
    </source>
</evidence>
<dbReference type="SUPFAM" id="SSF52540">
    <property type="entry name" value="P-loop containing nucleoside triphosphate hydrolases"/>
    <property type="match status" value="1"/>
</dbReference>
<evidence type="ECO:0000256" key="1">
    <source>
        <dbReference type="ARBA" id="ARBA00008050"/>
    </source>
</evidence>
<dbReference type="Gene3D" id="1.10.150.20">
    <property type="entry name" value="5' to 3' exonuclease, C-terminal subdomain"/>
    <property type="match status" value="1"/>
</dbReference>
<dbReference type="InterPro" id="IPR020587">
    <property type="entry name" value="RecA_monomer-monomer_interface"/>
</dbReference>
<evidence type="ECO:0000256" key="9">
    <source>
        <dbReference type="HAMAP-Rule" id="MF_00348"/>
    </source>
</evidence>
<keyword evidence="5 9" id="KW-0067">ATP-binding</keyword>
<dbReference type="InterPro" id="IPR016467">
    <property type="entry name" value="DNA_recomb/repair_RecA-like"/>
</dbReference>
<dbReference type="Proteomes" id="UP000195137">
    <property type="component" value="Unassembled WGS sequence"/>
</dbReference>
<dbReference type="PANTHER" id="PTHR22942">
    <property type="entry name" value="RECA/RAD51/RADA DNA STRAND-PAIRING FAMILY MEMBER"/>
    <property type="match status" value="1"/>
</dbReference>
<evidence type="ECO:0000256" key="10">
    <source>
        <dbReference type="PIRNR" id="PIRNR005856"/>
    </source>
</evidence>
<dbReference type="GO" id="GO:0003684">
    <property type="term" value="F:damaged DNA binding"/>
    <property type="evidence" value="ECO:0007669"/>
    <property type="project" value="UniProtKB-UniRule"/>
</dbReference>
<dbReference type="GO" id="GO:0140664">
    <property type="term" value="F:ATP-dependent DNA damage sensor activity"/>
    <property type="evidence" value="ECO:0007669"/>
    <property type="project" value="InterPro"/>
</dbReference>
<dbReference type="HAMAP" id="MF_00348">
    <property type="entry name" value="RadA_arch"/>
    <property type="match status" value="1"/>
</dbReference>
<dbReference type="Pfam" id="PF14520">
    <property type="entry name" value="HHH_5"/>
    <property type="match status" value="1"/>
</dbReference>
<evidence type="ECO:0000256" key="4">
    <source>
        <dbReference type="ARBA" id="ARBA00022763"/>
    </source>
</evidence>
<organism evidence="13 14">
    <name type="scientific">Methanonatronarchaeum thermophilum</name>
    <dbReference type="NCBI Taxonomy" id="1927129"/>
    <lineage>
        <taxon>Archaea</taxon>
        <taxon>Methanobacteriati</taxon>
        <taxon>Methanobacteriota</taxon>
        <taxon>Methanonatronarchaeia</taxon>
        <taxon>Methanonatronarchaeales</taxon>
        <taxon>Methanonatronarchaeaceae</taxon>
        <taxon>Methanonatronarchaeum</taxon>
    </lineage>
</organism>
<comment type="caution">
    <text evidence="13">The sequence shown here is derived from an EMBL/GenBank/DDBJ whole genome shotgun (WGS) entry which is preliminary data.</text>
</comment>
<dbReference type="PANTHER" id="PTHR22942:SF30">
    <property type="entry name" value="MEIOTIC RECOMBINATION PROTEIN DMC1_LIM15 HOMOLOG"/>
    <property type="match status" value="1"/>
</dbReference>
<name>A0A1Y3GCR4_9EURY</name>
<accession>A0A1Y3GCR4</accession>
<dbReference type="GO" id="GO:0005524">
    <property type="term" value="F:ATP binding"/>
    <property type="evidence" value="ECO:0007669"/>
    <property type="project" value="UniProtKB-UniRule"/>
</dbReference>
<dbReference type="InterPro" id="IPR027417">
    <property type="entry name" value="P-loop_NTPase"/>
</dbReference>
<evidence type="ECO:0000256" key="7">
    <source>
        <dbReference type="ARBA" id="ARBA00023172"/>
    </source>
</evidence>
<keyword evidence="4 9" id="KW-0227">DNA damage</keyword>
<comment type="similarity">
    <text evidence="1 9 10">Belongs to the eukaryotic RecA-like protein family.</text>
</comment>
<dbReference type="FunFam" id="3.40.50.300:FF:002052">
    <property type="entry name" value="DNA repair protein RAD51 homolog"/>
    <property type="match status" value="1"/>
</dbReference>
<evidence type="ECO:0000256" key="3">
    <source>
        <dbReference type="ARBA" id="ARBA00022741"/>
    </source>
</evidence>
<dbReference type="NCBIfam" id="NF003301">
    <property type="entry name" value="PRK04301.1"/>
    <property type="match status" value="1"/>
</dbReference>
<keyword evidence="14" id="KW-1185">Reference proteome</keyword>
<dbReference type="SMART" id="SM00278">
    <property type="entry name" value="HhH1"/>
    <property type="match status" value="2"/>
</dbReference>
<evidence type="ECO:0000256" key="2">
    <source>
        <dbReference type="ARBA" id="ARBA00018144"/>
    </source>
</evidence>
<dbReference type="AlphaFoldDB" id="A0A1Y3GCR4"/>
<dbReference type="PIRSF" id="PIRSF005856">
    <property type="entry name" value="Rad51"/>
    <property type="match status" value="1"/>
</dbReference>
<dbReference type="SUPFAM" id="SSF47794">
    <property type="entry name" value="Rad51 N-terminal domain-like"/>
    <property type="match status" value="1"/>
</dbReference>
<dbReference type="GO" id="GO:0006310">
    <property type="term" value="P:DNA recombination"/>
    <property type="evidence" value="ECO:0007669"/>
    <property type="project" value="UniProtKB-UniRule"/>
</dbReference>
<evidence type="ECO:0000256" key="5">
    <source>
        <dbReference type="ARBA" id="ARBA00022840"/>
    </source>
</evidence>
<feature type="binding site" evidence="9">
    <location>
        <begin position="111"/>
        <end position="118"/>
    </location>
    <ligand>
        <name>ATP</name>
        <dbReference type="ChEBI" id="CHEBI:30616"/>
    </ligand>
</feature>